<evidence type="ECO:0000259" key="3">
    <source>
        <dbReference type="Pfam" id="PF12850"/>
    </source>
</evidence>
<dbReference type="NCBIfam" id="TIGR00040">
    <property type="entry name" value="yfcE"/>
    <property type="match status" value="1"/>
</dbReference>
<dbReference type="AlphaFoldDB" id="A0A2N9LYV6"/>
<keyword evidence="4" id="KW-0378">Hydrolase</keyword>
<organism evidence="4 5">
    <name type="scientific">Candidatus Sulfuritelmatomonas gaucii</name>
    <dbReference type="NCBI Taxonomy" id="2043161"/>
    <lineage>
        <taxon>Bacteria</taxon>
        <taxon>Pseudomonadati</taxon>
        <taxon>Acidobacteriota</taxon>
        <taxon>Terriglobia</taxon>
        <taxon>Terriglobales</taxon>
        <taxon>Acidobacteriaceae</taxon>
        <taxon>Candidatus Sulfuritelmatomonas</taxon>
    </lineage>
</organism>
<dbReference type="Proteomes" id="UP000239735">
    <property type="component" value="Unassembled WGS sequence"/>
</dbReference>
<dbReference type="SUPFAM" id="SSF56300">
    <property type="entry name" value="Metallo-dependent phosphatases"/>
    <property type="match status" value="1"/>
</dbReference>
<dbReference type="GO" id="GO:0016787">
    <property type="term" value="F:hydrolase activity"/>
    <property type="evidence" value="ECO:0007669"/>
    <property type="project" value="UniProtKB-UniRule"/>
</dbReference>
<dbReference type="EC" id="3.1.4.-" evidence="2"/>
<feature type="domain" description="Calcineurin-like phosphoesterase" evidence="3">
    <location>
        <begin position="1"/>
        <end position="143"/>
    </location>
</feature>
<dbReference type="OrthoDB" id="9800565at2"/>
<dbReference type="InterPro" id="IPR024654">
    <property type="entry name" value="Calcineurin-like_PHP_lpxH"/>
</dbReference>
<dbReference type="InterPro" id="IPR000979">
    <property type="entry name" value="Phosphodiesterase_MJ0936/Vps29"/>
</dbReference>
<dbReference type="GO" id="GO:0046872">
    <property type="term" value="F:metal ion binding"/>
    <property type="evidence" value="ECO:0007669"/>
    <property type="project" value="UniProtKB-KW"/>
</dbReference>
<protein>
    <recommendedName>
        <fullName evidence="2">Phosphoesterase</fullName>
        <ecNumber evidence="2">3.1.4.-</ecNumber>
    </recommendedName>
</protein>
<proteinExistence type="inferred from homology"/>
<dbReference type="Pfam" id="PF12850">
    <property type="entry name" value="Metallophos_2"/>
    <property type="match status" value="1"/>
</dbReference>
<keyword evidence="2" id="KW-0479">Metal-binding</keyword>
<accession>A0A2N9LYV6</accession>
<comment type="similarity">
    <text evidence="1 2">Belongs to the metallophosphoesterase superfamily. YfcE family.</text>
</comment>
<evidence type="ECO:0000256" key="2">
    <source>
        <dbReference type="RuleBase" id="RU362039"/>
    </source>
</evidence>
<comment type="cofactor">
    <cofactor evidence="2">
        <name>a divalent metal cation</name>
        <dbReference type="ChEBI" id="CHEBI:60240"/>
    </cofactor>
</comment>
<dbReference type="EMBL" id="OKRB01000125">
    <property type="protein sequence ID" value="SPE28372.1"/>
    <property type="molecule type" value="Genomic_DNA"/>
</dbReference>
<name>A0A2N9LYV6_9BACT</name>
<evidence type="ECO:0000313" key="4">
    <source>
        <dbReference type="EMBL" id="SPE28372.1"/>
    </source>
</evidence>
<dbReference type="Gene3D" id="3.60.21.10">
    <property type="match status" value="1"/>
</dbReference>
<evidence type="ECO:0000313" key="5">
    <source>
        <dbReference type="Proteomes" id="UP000239735"/>
    </source>
</evidence>
<reference evidence="5" key="1">
    <citation type="submission" date="2018-02" db="EMBL/GenBank/DDBJ databases">
        <authorList>
            <person name="Hausmann B."/>
        </authorList>
    </citation>
    <scope>NUCLEOTIDE SEQUENCE [LARGE SCALE GENOMIC DNA]</scope>
    <source>
        <strain evidence="5">Peat soil MAG SbA5</strain>
    </source>
</reference>
<evidence type="ECO:0000256" key="1">
    <source>
        <dbReference type="ARBA" id="ARBA00008950"/>
    </source>
</evidence>
<dbReference type="InterPro" id="IPR029052">
    <property type="entry name" value="Metallo-depent_PP-like"/>
</dbReference>
<sequence length="156" mass="16990">MLLGIISDTHGLLRPEVAPALKGVDRILHLGDVGKASILDELAKIAPVTAIRGNVDHDGPCARLPKTEVALIENPPHAALYLYMLHDLKTLHLDPTAAKFAAVLHGHTHVPNFYTKKGVLYFNPGSCGPRRFDLPVTIGLLDIIHDRIEPRIVALL</sequence>
<gene>
    <name evidence="4" type="ORF">SBA5_650010</name>
</gene>
<dbReference type="PANTHER" id="PTHR11124">
    <property type="entry name" value="VACUOLAR SORTING PROTEIN VPS29"/>
    <property type="match status" value="1"/>
</dbReference>